<sequence precursor="true">MTTKLELKQNTMPSLKLLAAFALLSATVSSAAAAEPTQVGQKCADFSLIDHRGKTHTLNEHAEAKVIVLAFLGAECPLAKLYSVRLQSLSERFADDGVVVLGINSNSQDSLAELAAFVTRHEISFPVLKDAGNRIADRLKATRTPEVFVLDQDRVVRYWGRIDDQYGIGYIRDSVAKPYVEWAVTDLLAGKSPRVASVEPVGCHIGRVQTESGDTTVTYFKHVAPILHEHCVGCHRQGEIAPFALTDPDEVRPWAPMIAEVVSEGRMPPWHATAPSGEVSDSDGSKLEFHEGVTYKNDRRMTNSEINQLIDWAAAAAPLGEPQPLEELPPRKTEWALPRKPDFVAQMRSEPFTVPAEGTVRYQYFRVDPKFTEDKWIRAAEALPGDREVVHHILVIVRPPAKSDSPAAGGGKFLVGYVPGLEPMILRDNRAKFVPAGSQLIFQMHYTPVGETRSDMSKVGFVFAEPDDVQYVVETRSAAHRRIKIAPNESKQYFTATSTIPYENAELMGMMPHMHLRGEAFRYRLIDPKSGVDQVLLDVPAYDFNWQTGYRLKSPIPLEKGQQIFCEAWYDNTKRNLANPDPDATVTWGDQTWDEMLIGYYDVAVPRTEFDSQPEMTRLDRLFARLDTNDDGVIERSEVPKRLEAIFKKVDRDGDGRLVKDDLKLFRQ</sequence>
<feature type="domain" description="EF-hand" evidence="3">
    <location>
        <begin position="638"/>
        <end position="668"/>
    </location>
</feature>
<dbReference type="InterPro" id="IPR000866">
    <property type="entry name" value="AhpC/TSA"/>
</dbReference>
<dbReference type="GO" id="GO:0005509">
    <property type="term" value="F:calcium ion binding"/>
    <property type="evidence" value="ECO:0007669"/>
    <property type="project" value="InterPro"/>
</dbReference>
<dbReference type="PROSITE" id="PS50222">
    <property type="entry name" value="EF_HAND_2"/>
    <property type="match status" value="1"/>
</dbReference>
<dbReference type="CDD" id="cd00051">
    <property type="entry name" value="EFh"/>
    <property type="match status" value="1"/>
</dbReference>
<dbReference type="InterPro" id="IPR008977">
    <property type="entry name" value="PHM/PNGase_F_dom_sf"/>
</dbReference>
<dbReference type="Gene3D" id="2.60.120.310">
    <property type="entry name" value="Copper type II, ascorbate-dependent monooxygenase, N-terminal domain"/>
    <property type="match status" value="1"/>
</dbReference>
<dbReference type="EMBL" id="CP036268">
    <property type="protein sequence ID" value="QDT37121.1"/>
    <property type="molecule type" value="Genomic_DNA"/>
</dbReference>
<dbReference type="Pfam" id="PF13202">
    <property type="entry name" value="EF-hand_5"/>
    <property type="match status" value="2"/>
</dbReference>
<feature type="signal peptide" evidence="2">
    <location>
        <begin position="1"/>
        <end position="33"/>
    </location>
</feature>
<evidence type="ECO:0000256" key="1">
    <source>
        <dbReference type="ARBA" id="ARBA00023157"/>
    </source>
</evidence>
<dbReference type="Gene3D" id="2.60.120.230">
    <property type="match status" value="1"/>
</dbReference>
<evidence type="ECO:0000313" key="6">
    <source>
        <dbReference type="Proteomes" id="UP000317318"/>
    </source>
</evidence>
<gene>
    <name evidence="5" type="ORF">Pan189_14890</name>
</gene>
<keyword evidence="2" id="KW-0732">Signal</keyword>
<reference evidence="5 6" key="1">
    <citation type="submission" date="2019-02" db="EMBL/GenBank/DDBJ databases">
        <title>Deep-cultivation of Planctomycetes and their phenomic and genomic characterization uncovers novel biology.</title>
        <authorList>
            <person name="Wiegand S."/>
            <person name="Jogler M."/>
            <person name="Boedeker C."/>
            <person name="Pinto D."/>
            <person name="Vollmers J."/>
            <person name="Rivas-Marin E."/>
            <person name="Kohn T."/>
            <person name="Peeters S.H."/>
            <person name="Heuer A."/>
            <person name="Rast P."/>
            <person name="Oberbeckmann S."/>
            <person name="Bunk B."/>
            <person name="Jeske O."/>
            <person name="Meyerdierks A."/>
            <person name="Storesund J.E."/>
            <person name="Kallscheuer N."/>
            <person name="Luecker S."/>
            <person name="Lage O.M."/>
            <person name="Pohl T."/>
            <person name="Merkel B.J."/>
            <person name="Hornburger P."/>
            <person name="Mueller R.-W."/>
            <person name="Bruemmer F."/>
            <person name="Labrenz M."/>
            <person name="Spormann A.M."/>
            <person name="Op den Camp H."/>
            <person name="Overmann J."/>
            <person name="Amann R."/>
            <person name="Jetten M.S.M."/>
            <person name="Mascher T."/>
            <person name="Medema M.H."/>
            <person name="Devos D.P."/>
            <person name="Kaster A.-K."/>
            <person name="Ovreas L."/>
            <person name="Rohde M."/>
            <person name="Galperin M.Y."/>
            <person name="Jogler C."/>
        </authorList>
    </citation>
    <scope>NUCLEOTIDE SEQUENCE [LARGE SCALE GENOMIC DNA]</scope>
    <source>
        <strain evidence="5 6">Pan189</strain>
    </source>
</reference>
<dbReference type="SUPFAM" id="SSF47473">
    <property type="entry name" value="EF-hand"/>
    <property type="match status" value="1"/>
</dbReference>
<dbReference type="Gene3D" id="3.40.30.10">
    <property type="entry name" value="Glutaredoxin"/>
    <property type="match status" value="1"/>
</dbReference>
<dbReference type="InterPro" id="IPR013766">
    <property type="entry name" value="Thioredoxin_domain"/>
</dbReference>
<dbReference type="AlphaFoldDB" id="A0A517QZR3"/>
<dbReference type="InterPro" id="IPR047262">
    <property type="entry name" value="PRX-like1"/>
</dbReference>
<dbReference type="InterPro" id="IPR011992">
    <property type="entry name" value="EF-hand-dom_pair"/>
</dbReference>
<dbReference type="Proteomes" id="UP000317318">
    <property type="component" value="Chromosome"/>
</dbReference>
<dbReference type="CDD" id="cd02969">
    <property type="entry name" value="PRX_like1"/>
    <property type="match status" value="1"/>
</dbReference>
<evidence type="ECO:0000256" key="2">
    <source>
        <dbReference type="SAM" id="SignalP"/>
    </source>
</evidence>
<evidence type="ECO:0000259" key="4">
    <source>
        <dbReference type="PROSITE" id="PS51352"/>
    </source>
</evidence>
<dbReference type="KEGG" id="svp:Pan189_14890"/>
<accession>A0A517QZR3</accession>
<dbReference type="SUPFAM" id="SSF52833">
    <property type="entry name" value="Thioredoxin-like"/>
    <property type="match status" value="1"/>
</dbReference>
<evidence type="ECO:0000259" key="3">
    <source>
        <dbReference type="PROSITE" id="PS50222"/>
    </source>
</evidence>
<keyword evidence="6" id="KW-1185">Reference proteome</keyword>
<dbReference type="InterPro" id="IPR036939">
    <property type="entry name" value="Cu2_ascorb_mOase_N_sf"/>
</dbReference>
<name>A0A517QZR3_9PLAN</name>
<dbReference type="RefSeq" id="WP_310821206.1">
    <property type="nucleotide sequence ID" value="NZ_CP036268.1"/>
</dbReference>
<feature type="domain" description="Thioredoxin" evidence="4">
    <location>
        <begin position="37"/>
        <end position="189"/>
    </location>
</feature>
<protein>
    <submittedName>
        <fullName evidence="5">Thiol-disulfide oxidoreductase</fullName>
    </submittedName>
</protein>
<dbReference type="GO" id="GO:0005507">
    <property type="term" value="F:copper ion binding"/>
    <property type="evidence" value="ECO:0007669"/>
    <property type="project" value="InterPro"/>
</dbReference>
<dbReference type="PANTHER" id="PTHR43640:SF1">
    <property type="entry name" value="THIOREDOXIN-DEPENDENT PEROXIREDOXIN"/>
    <property type="match status" value="1"/>
</dbReference>
<dbReference type="SUPFAM" id="SSF49742">
    <property type="entry name" value="PHM/PNGase F"/>
    <property type="match status" value="2"/>
</dbReference>
<dbReference type="PANTHER" id="PTHR43640">
    <property type="entry name" value="OS07G0260300 PROTEIN"/>
    <property type="match status" value="1"/>
</dbReference>
<dbReference type="InterPro" id="IPR002048">
    <property type="entry name" value="EF_hand_dom"/>
</dbReference>
<dbReference type="InterPro" id="IPR014784">
    <property type="entry name" value="Cu2_ascorb_mOase-like_C"/>
</dbReference>
<dbReference type="PROSITE" id="PS51352">
    <property type="entry name" value="THIOREDOXIN_2"/>
    <property type="match status" value="1"/>
</dbReference>
<keyword evidence="1" id="KW-1015">Disulfide bond</keyword>
<organism evidence="5 6">
    <name type="scientific">Stratiformator vulcanicus</name>
    <dbReference type="NCBI Taxonomy" id="2527980"/>
    <lineage>
        <taxon>Bacteria</taxon>
        <taxon>Pseudomonadati</taxon>
        <taxon>Planctomycetota</taxon>
        <taxon>Planctomycetia</taxon>
        <taxon>Planctomycetales</taxon>
        <taxon>Planctomycetaceae</taxon>
        <taxon>Stratiformator</taxon>
    </lineage>
</organism>
<dbReference type="InterPro" id="IPR036249">
    <property type="entry name" value="Thioredoxin-like_sf"/>
</dbReference>
<proteinExistence type="predicted"/>
<dbReference type="GO" id="GO:0016715">
    <property type="term" value="F:oxidoreductase activity, acting on paired donors, with incorporation or reduction of molecular oxygen, reduced ascorbate as one donor, and incorporation of one atom of oxygen"/>
    <property type="evidence" value="ECO:0007669"/>
    <property type="project" value="InterPro"/>
</dbReference>
<dbReference type="Pfam" id="PF00578">
    <property type="entry name" value="AhpC-TSA"/>
    <property type="match status" value="1"/>
</dbReference>
<dbReference type="GO" id="GO:0016209">
    <property type="term" value="F:antioxidant activity"/>
    <property type="evidence" value="ECO:0007669"/>
    <property type="project" value="InterPro"/>
</dbReference>
<evidence type="ECO:0000313" key="5">
    <source>
        <dbReference type="EMBL" id="QDT37121.1"/>
    </source>
</evidence>
<feature type="chain" id="PRO_5021915011" evidence="2">
    <location>
        <begin position="34"/>
        <end position="668"/>
    </location>
</feature>